<feature type="compositionally biased region" description="Basic and acidic residues" evidence="1">
    <location>
        <begin position="194"/>
        <end position="212"/>
    </location>
</feature>
<dbReference type="EMBL" id="CCKQ01009352">
    <property type="protein sequence ID" value="CDW80831.1"/>
    <property type="molecule type" value="Genomic_DNA"/>
</dbReference>
<dbReference type="SUPFAM" id="SSF50978">
    <property type="entry name" value="WD40 repeat-like"/>
    <property type="match status" value="1"/>
</dbReference>
<dbReference type="AlphaFoldDB" id="A0A078AG70"/>
<evidence type="ECO:0000313" key="3">
    <source>
        <dbReference type="Proteomes" id="UP000039865"/>
    </source>
</evidence>
<keyword evidence="3" id="KW-1185">Reference proteome</keyword>
<name>A0A078AG70_STYLE</name>
<feature type="region of interest" description="Disordered" evidence="1">
    <location>
        <begin position="276"/>
        <end position="295"/>
    </location>
</feature>
<dbReference type="InParanoid" id="A0A078AG70"/>
<evidence type="ECO:0000313" key="2">
    <source>
        <dbReference type="EMBL" id="CDW80831.1"/>
    </source>
</evidence>
<feature type="region of interest" description="Disordered" evidence="1">
    <location>
        <begin position="183"/>
        <end position="257"/>
    </location>
</feature>
<accession>A0A078AG70</accession>
<dbReference type="Proteomes" id="UP000039865">
    <property type="component" value="Unassembled WGS sequence"/>
</dbReference>
<proteinExistence type="predicted"/>
<feature type="compositionally biased region" description="Polar residues" evidence="1">
    <location>
        <begin position="213"/>
        <end position="238"/>
    </location>
</feature>
<evidence type="ECO:0000256" key="1">
    <source>
        <dbReference type="SAM" id="MobiDB-lite"/>
    </source>
</evidence>
<protein>
    <submittedName>
        <fullName evidence="2">Uncharacterized protein</fullName>
    </submittedName>
</protein>
<dbReference type="InterPro" id="IPR036322">
    <property type="entry name" value="WD40_repeat_dom_sf"/>
</dbReference>
<gene>
    <name evidence="2" type="primary">Contig13730.g14642</name>
    <name evidence="2" type="ORF">STYLEM_9835</name>
</gene>
<sequence length="640" mass="73617">MHGVVSELIALTSPQDFYDFLEYYKGNLDYQENLDNAVQVNKQQDQARVDGNQGYFNLQIQQMREDFIRQFQDLKKEMQLQSNSQIEKFQKLITQKFGQNDLVAQNLLESQLKNQDYDKNKIEQLKKTIIDLQERLNLGIRQSNESFFSDMGNRQDYKNAFDEILNLLGEDLSRIEEREKSILGNQPDASYDQEEQKQAENLKSKDGRKSHQDPTSISNGIASTKFESTGQNEMNSDKSGIGYADSILQPSSESDDSQNQILDLKGILVNRDQINESLDNSRHNESIRSNSQGDVEELDQNVSQNVIFLNDDENLIIGLNYQYSMLKHTKTGVIQAMRFNDTITSIFKLHNYLVFGLQNSKLMIISSQDYTIKAEIIIRAKAMKYLIIPGGQRFEYLAVFCQSGHIEIISIQSFVVLASLSHSSGMDFSDAAPTSKYSEYIVGFAHKNRNQYLNGMIASIILSIREVNGPEIQIIFEEIENSKVYVKAGKSSQAPIYCFAEAQKQDLFIVCTSDTEFKLYDHTQRKILQQTIPNPSQAENFNYLQKVCFYSQQYPYLIYKDSRSVGYIDCTDFVAHKISECLFKHNGNHHTLHQKEMQSPGQLLLHTLWYTPEDKSKNISLERKNININVILKKKENLQN</sequence>
<feature type="compositionally biased region" description="Polar residues" evidence="1">
    <location>
        <begin position="248"/>
        <end position="257"/>
    </location>
</feature>
<reference evidence="2 3" key="1">
    <citation type="submission" date="2014-06" db="EMBL/GenBank/DDBJ databases">
        <authorList>
            <person name="Swart Estienne"/>
        </authorList>
    </citation>
    <scope>NUCLEOTIDE SEQUENCE [LARGE SCALE GENOMIC DNA]</scope>
    <source>
        <strain evidence="2 3">130c</strain>
    </source>
</reference>
<organism evidence="2 3">
    <name type="scientific">Stylonychia lemnae</name>
    <name type="common">Ciliate</name>
    <dbReference type="NCBI Taxonomy" id="5949"/>
    <lineage>
        <taxon>Eukaryota</taxon>
        <taxon>Sar</taxon>
        <taxon>Alveolata</taxon>
        <taxon>Ciliophora</taxon>
        <taxon>Intramacronucleata</taxon>
        <taxon>Spirotrichea</taxon>
        <taxon>Stichotrichia</taxon>
        <taxon>Sporadotrichida</taxon>
        <taxon>Oxytrichidae</taxon>
        <taxon>Stylonychinae</taxon>
        <taxon>Stylonychia</taxon>
    </lineage>
</organism>